<dbReference type="EMBL" id="QLTA01000008">
    <property type="protein sequence ID" value="RAR85007.1"/>
    <property type="molecule type" value="Genomic_DNA"/>
</dbReference>
<dbReference type="AlphaFoldDB" id="A0A328ZQA6"/>
<evidence type="ECO:0000313" key="1">
    <source>
        <dbReference type="EMBL" id="RAR85007.1"/>
    </source>
</evidence>
<organism evidence="1 2">
    <name type="scientific">Paracidovorax anthurii</name>
    <dbReference type="NCBI Taxonomy" id="78229"/>
    <lineage>
        <taxon>Bacteria</taxon>
        <taxon>Pseudomonadati</taxon>
        <taxon>Pseudomonadota</taxon>
        <taxon>Betaproteobacteria</taxon>
        <taxon>Burkholderiales</taxon>
        <taxon>Comamonadaceae</taxon>
        <taxon>Paracidovorax</taxon>
    </lineage>
</organism>
<gene>
    <name evidence="1" type="ORF">AX018_1008100</name>
</gene>
<evidence type="ECO:0000313" key="2">
    <source>
        <dbReference type="Proteomes" id="UP000248856"/>
    </source>
</evidence>
<dbReference type="Proteomes" id="UP000248856">
    <property type="component" value="Unassembled WGS sequence"/>
</dbReference>
<reference evidence="1 2" key="1">
    <citation type="submission" date="2018-06" db="EMBL/GenBank/DDBJ databases">
        <title>Genomic Encyclopedia of Archaeal and Bacterial Type Strains, Phase II (KMG-II): from individual species to whole genera.</title>
        <authorList>
            <person name="Goeker M."/>
        </authorList>
    </citation>
    <scope>NUCLEOTIDE SEQUENCE [LARGE SCALE GENOMIC DNA]</scope>
    <source>
        <strain evidence="1 2">CFPB 3232</strain>
    </source>
</reference>
<keyword evidence="2" id="KW-1185">Reference proteome</keyword>
<protein>
    <submittedName>
        <fullName evidence="1">Uncharacterized protein</fullName>
    </submittedName>
</protein>
<accession>A0A328ZQA6</accession>
<dbReference type="RefSeq" id="WP_111876422.1">
    <property type="nucleotide sequence ID" value="NZ_CBCSGC010000010.1"/>
</dbReference>
<sequence length="61" mass="7036">MKPSLLGALFRLTAMRRRTGASVPAALAWAAGLLWRDHQITRRHRHIERRAAVEHATRQRL</sequence>
<comment type="caution">
    <text evidence="1">The sequence shown here is derived from an EMBL/GenBank/DDBJ whole genome shotgun (WGS) entry which is preliminary data.</text>
</comment>
<name>A0A328ZQA6_9BURK</name>
<proteinExistence type="predicted"/>